<dbReference type="GO" id="GO:0051117">
    <property type="term" value="F:ATPase binding"/>
    <property type="evidence" value="ECO:0007669"/>
    <property type="project" value="TreeGrafter"/>
</dbReference>
<evidence type="ECO:0000313" key="8">
    <source>
        <dbReference type="Proteomes" id="UP000183954"/>
    </source>
</evidence>
<evidence type="ECO:0000256" key="6">
    <source>
        <dbReference type="RuleBase" id="RU003567"/>
    </source>
</evidence>
<evidence type="ECO:0000256" key="3">
    <source>
        <dbReference type="ARBA" id="ARBA00022670"/>
    </source>
</evidence>
<evidence type="ECO:0000256" key="4">
    <source>
        <dbReference type="ARBA" id="ARBA00022801"/>
    </source>
</evidence>
<evidence type="ECO:0000256" key="1">
    <source>
        <dbReference type="ARBA" id="ARBA00007039"/>
    </source>
</evidence>
<organism evidence="7 8">
    <name type="scientific">Desulfosporosinus lacus DSM 15449</name>
    <dbReference type="NCBI Taxonomy" id="1121420"/>
    <lineage>
        <taxon>Bacteria</taxon>
        <taxon>Bacillati</taxon>
        <taxon>Bacillota</taxon>
        <taxon>Clostridia</taxon>
        <taxon>Eubacteriales</taxon>
        <taxon>Desulfitobacteriaceae</taxon>
        <taxon>Desulfosporosinus</taxon>
    </lineage>
</organism>
<dbReference type="PANTHER" id="PTHR10381:SF70">
    <property type="entry name" value="ATP-DEPENDENT CLP PROTEASE PROTEOLYTIC SUBUNIT"/>
    <property type="match status" value="1"/>
</dbReference>
<dbReference type="Proteomes" id="UP000183954">
    <property type="component" value="Unassembled WGS sequence"/>
</dbReference>
<dbReference type="Pfam" id="PF00574">
    <property type="entry name" value="CLP_protease"/>
    <property type="match status" value="1"/>
</dbReference>
<dbReference type="SUPFAM" id="SSF52096">
    <property type="entry name" value="ClpP/crotonase"/>
    <property type="match status" value="1"/>
</dbReference>
<dbReference type="PANTHER" id="PTHR10381">
    <property type="entry name" value="ATP-DEPENDENT CLP PROTEASE PROTEOLYTIC SUBUNIT"/>
    <property type="match status" value="1"/>
</dbReference>
<comment type="similarity">
    <text evidence="1 6">Belongs to the peptidase S14 family.</text>
</comment>
<gene>
    <name evidence="7" type="ORF">SAMN02746098_01615</name>
</gene>
<sequence>MKIDIKGFIVANDDKWIYDWFEVGAVCPSDIINQLEKANGEDIEVGINSPGGDVYAGSEIYTALMEYKGNVLNKVVAVAASAASIIAMAGKTVITPTGQIMIHNVLTQIRGNHTALEREAIVLKGHDAGIANAYMLKTGMSRDELLDLMEKETYFNAQEALKYKFVDEIMFDEGNRLVASMGQAMIPTEVINKMRSFLKANGQTQVVRTAESGKELSVLKAKLALELIL</sequence>
<keyword evidence="5" id="KW-0720">Serine protease</keyword>
<dbReference type="GO" id="GO:0004252">
    <property type="term" value="F:serine-type endopeptidase activity"/>
    <property type="evidence" value="ECO:0007669"/>
    <property type="project" value="InterPro"/>
</dbReference>
<evidence type="ECO:0000256" key="5">
    <source>
        <dbReference type="ARBA" id="ARBA00022825"/>
    </source>
</evidence>
<protein>
    <recommendedName>
        <fullName evidence="6">ATP-dependent Clp protease proteolytic subunit</fullName>
    </recommendedName>
</protein>
<dbReference type="RefSeq" id="WP_200797887.1">
    <property type="nucleotide sequence ID" value="NZ_FQXJ01000005.1"/>
</dbReference>
<dbReference type="GO" id="GO:0009368">
    <property type="term" value="C:endopeptidase Clp complex"/>
    <property type="evidence" value="ECO:0007669"/>
    <property type="project" value="TreeGrafter"/>
</dbReference>
<keyword evidence="2" id="KW-0963">Cytoplasm</keyword>
<dbReference type="AlphaFoldDB" id="A0A1M5WHB6"/>
<dbReference type="Gene3D" id="3.90.226.10">
    <property type="entry name" value="2-enoyl-CoA Hydratase, Chain A, domain 1"/>
    <property type="match status" value="1"/>
</dbReference>
<dbReference type="CDD" id="cd07016">
    <property type="entry name" value="S14_ClpP_1"/>
    <property type="match status" value="1"/>
</dbReference>
<keyword evidence="3" id="KW-0645">Protease</keyword>
<dbReference type="InterPro" id="IPR001907">
    <property type="entry name" value="ClpP"/>
</dbReference>
<reference evidence="8" key="1">
    <citation type="submission" date="2016-11" db="EMBL/GenBank/DDBJ databases">
        <authorList>
            <person name="Varghese N."/>
            <person name="Submissions S."/>
        </authorList>
    </citation>
    <scope>NUCLEOTIDE SEQUENCE [LARGE SCALE GENOMIC DNA]</scope>
    <source>
        <strain evidence="8">DSM 15449</strain>
    </source>
</reference>
<dbReference type="PRINTS" id="PR00127">
    <property type="entry name" value="CLPPROTEASEP"/>
</dbReference>
<dbReference type="GO" id="GO:0004176">
    <property type="term" value="F:ATP-dependent peptidase activity"/>
    <property type="evidence" value="ECO:0007669"/>
    <property type="project" value="InterPro"/>
</dbReference>
<dbReference type="NCBIfam" id="NF045542">
    <property type="entry name" value="Clp_rel_HeadMat"/>
    <property type="match status" value="1"/>
</dbReference>
<dbReference type="STRING" id="1121420.SAMN02746098_01615"/>
<name>A0A1M5WHB6_9FIRM</name>
<dbReference type="EMBL" id="FQXJ01000005">
    <property type="protein sequence ID" value="SHH86788.1"/>
    <property type="molecule type" value="Genomic_DNA"/>
</dbReference>
<accession>A0A1M5WHB6</accession>
<dbReference type="GO" id="GO:0006515">
    <property type="term" value="P:protein quality control for misfolded or incompletely synthesized proteins"/>
    <property type="evidence" value="ECO:0007669"/>
    <property type="project" value="TreeGrafter"/>
</dbReference>
<dbReference type="InterPro" id="IPR023562">
    <property type="entry name" value="ClpP/TepA"/>
</dbReference>
<keyword evidence="4" id="KW-0378">Hydrolase</keyword>
<dbReference type="InterPro" id="IPR029045">
    <property type="entry name" value="ClpP/crotonase-like_dom_sf"/>
</dbReference>
<evidence type="ECO:0000256" key="2">
    <source>
        <dbReference type="ARBA" id="ARBA00022490"/>
    </source>
</evidence>
<proteinExistence type="inferred from homology"/>
<evidence type="ECO:0000313" key="7">
    <source>
        <dbReference type="EMBL" id="SHH86788.1"/>
    </source>
</evidence>
<keyword evidence="8" id="KW-1185">Reference proteome</keyword>